<dbReference type="InterPro" id="IPR036397">
    <property type="entry name" value="RNaseH_sf"/>
</dbReference>
<gene>
    <name evidence="1" type="ORF">AZE42_12262</name>
</gene>
<dbReference type="EMBL" id="LVVM01006148">
    <property type="protein sequence ID" value="OJA08883.1"/>
    <property type="molecule type" value="Genomic_DNA"/>
</dbReference>
<protein>
    <submittedName>
        <fullName evidence="1">Uncharacterized protein</fullName>
    </submittedName>
</protein>
<dbReference type="STRING" id="180088.A0A1J8PM45"/>
<keyword evidence="2" id="KW-1185">Reference proteome</keyword>
<dbReference type="PANTHER" id="PTHR35871:SF1">
    <property type="entry name" value="CXC1-LIKE CYSTEINE CLUSTER ASSOCIATED WITH KDZ TRANSPOSASES DOMAIN-CONTAINING PROTEIN"/>
    <property type="match status" value="1"/>
</dbReference>
<dbReference type="AlphaFoldDB" id="A0A1J8PM45"/>
<dbReference type="GO" id="GO:0003676">
    <property type="term" value="F:nucleic acid binding"/>
    <property type="evidence" value="ECO:0007669"/>
    <property type="project" value="InterPro"/>
</dbReference>
<accession>A0A1J8PM45</accession>
<dbReference type="PANTHER" id="PTHR35871">
    <property type="entry name" value="EXPRESSED PROTEIN"/>
    <property type="match status" value="1"/>
</dbReference>
<sequence length="191" mass="21732">MPGIPFTNPSFSPPLHDLLNTSPCDHPIDVAVPPSWLYADLFLNAAMIIEKQESPAPPEDTTSTLVIEFFTTANGDHDEPGAQRCCFRRMLYNEPDFTNIKSTLELTCESPEISVLFLAKFHCELSFIEQCWGHAKRTYRLRPPSTSEEALEKNPVDVLESVTVEQMRRYARRSRRSMDAYQKGLTGKHLQ</sequence>
<dbReference type="Proteomes" id="UP000183567">
    <property type="component" value="Unassembled WGS sequence"/>
</dbReference>
<organism evidence="1 2">
    <name type="scientific">Rhizopogon vesiculosus</name>
    <dbReference type="NCBI Taxonomy" id="180088"/>
    <lineage>
        <taxon>Eukaryota</taxon>
        <taxon>Fungi</taxon>
        <taxon>Dikarya</taxon>
        <taxon>Basidiomycota</taxon>
        <taxon>Agaricomycotina</taxon>
        <taxon>Agaricomycetes</taxon>
        <taxon>Agaricomycetidae</taxon>
        <taxon>Boletales</taxon>
        <taxon>Suillineae</taxon>
        <taxon>Rhizopogonaceae</taxon>
        <taxon>Rhizopogon</taxon>
    </lineage>
</organism>
<reference evidence="1 2" key="1">
    <citation type="submission" date="2016-03" db="EMBL/GenBank/DDBJ databases">
        <title>Comparative genomics of the ectomycorrhizal sister species Rhizopogon vinicolor and Rhizopogon vesiculosus (Basidiomycota: Boletales) reveals a divergence of the mating type B locus.</title>
        <authorList>
            <person name="Mujic A.B."/>
            <person name="Kuo A."/>
            <person name="Tritt A."/>
            <person name="Lipzen A."/>
            <person name="Chen C."/>
            <person name="Johnson J."/>
            <person name="Sharma A."/>
            <person name="Barry K."/>
            <person name="Grigoriev I.V."/>
            <person name="Spatafora J.W."/>
        </authorList>
    </citation>
    <scope>NUCLEOTIDE SEQUENCE [LARGE SCALE GENOMIC DNA]</scope>
    <source>
        <strain evidence="1 2">AM-OR11-056</strain>
    </source>
</reference>
<name>A0A1J8PM45_9AGAM</name>
<dbReference type="Gene3D" id="3.30.420.10">
    <property type="entry name" value="Ribonuclease H-like superfamily/Ribonuclease H"/>
    <property type="match status" value="1"/>
</dbReference>
<comment type="caution">
    <text evidence="1">The sequence shown here is derived from an EMBL/GenBank/DDBJ whole genome shotgun (WGS) entry which is preliminary data.</text>
</comment>
<evidence type="ECO:0000313" key="2">
    <source>
        <dbReference type="Proteomes" id="UP000183567"/>
    </source>
</evidence>
<proteinExistence type="predicted"/>
<dbReference type="OrthoDB" id="2416294at2759"/>
<evidence type="ECO:0000313" key="1">
    <source>
        <dbReference type="EMBL" id="OJA08883.1"/>
    </source>
</evidence>